<gene>
    <name evidence="1" type="ORF">BT67DRAFT_300807</name>
</gene>
<protein>
    <submittedName>
        <fullName evidence="1">Uncharacterized protein</fullName>
    </submittedName>
</protein>
<dbReference type="AlphaFoldDB" id="A0AAN6ZE91"/>
<evidence type="ECO:0000313" key="2">
    <source>
        <dbReference type="Proteomes" id="UP001304895"/>
    </source>
</evidence>
<sequence length="91" mass="10442">MRNGGCLGFLFIGNAKSVWRAYALVFQQHRMSKTTLAPAEDHSQCENGVWGNMVQSSALFAKTGGRFADYPRLWLRRRRTRGGRRVRRLGR</sequence>
<proteinExistence type="predicted"/>
<name>A0AAN6ZE91_9PEZI</name>
<dbReference type="EMBL" id="MU853408">
    <property type="protein sequence ID" value="KAK4134648.1"/>
    <property type="molecule type" value="Genomic_DNA"/>
</dbReference>
<comment type="caution">
    <text evidence="1">The sequence shown here is derived from an EMBL/GenBank/DDBJ whole genome shotgun (WGS) entry which is preliminary data.</text>
</comment>
<organism evidence="1 2">
    <name type="scientific">Trichocladium antarcticum</name>
    <dbReference type="NCBI Taxonomy" id="1450529"/>
    <lineage>
        <taxon>Eukaryota</taxon>
        <taxon>Fungi</taxon>
        <taxon>Dikarya</taxon>
        <taxon>Ascomycota</taxon>
        <taxon>Pezizomycotina</taxon>
        <taxon>Sordariomycetes</taxon>
        <taxon>Sordariomycetidae</taxon>
        <taxon>Sordariales</taxon>
        <taxon>Chaetomiaceae</taxon>
        <taxon>Trichocladium</taxon>
    </lineage>
</organism>
<reference evidence="1" key="1">
    <citation type="journal article" date="2023" name="Mol. Phylogenet. Evol.">
        <title>Genome-scale phylogeny and comparative genomics of the fungal order Sordariales.</title>
        <authorList>
            <person name="Hensen N."/>
            <person name="Bonometti L."/>
            <person name="Westerberg I."/>
            <person name="Brannstrom I.O."/>
            <person name="Guillou S."/>
            <person name="Cros-Aarteil S."/>
            <person name="Calhoun S."/>
            <person name="Haridas S."/>
            <person name="Kuo A."/>
            <person name="Mondo S."/>
            <person name="Pangilinan J."/>
            <person name="Riley R."/>
            <person name="LaButti K."/>
            <person name="Andreopoulos B."/>
            <person name="Lipzen A."/>
            <person name="Chen C."/>
            <person name="Yan M."/>
            <person name="Daum C."/>
            <person name="Ng V."/>
            <person name="Clum A."/>
            <person name="Steindorff A."/>
            <person name="Ohm R.A."/>
            <person name="Martin F."/>
            <person name="Silar P."/>
            <person name="Natvig D.O."/>
            <person name="Lalanne C."/>
            <person name="Gautier V."/>
            <person name="Ament-Velasquez S.L."/>
            <person name="Kruys A."/>
            <person name="Hutchinson M.I."/>
            <person name="Powell A.J."/>
            <person name="Barry K."/>
            <person name="Miller A.N."/>
            <person name="Grigoriev I.V."/>
            <person name="Debuchy R."/>
            <person name="Gladieux P."/>
            <person name="Hiltunen Thoren M."/>
            <person name="Johannesson H."/>
        </authorList>
    </citation>
    <scope>NUCLEOTIDE SEQUENCE</scope>
    <source>
        <strain evidence="1">CBS 123565</strain>
    </source>
</reference>
<dbReference type="Proteomes" id="UP001304895">
    <property type="component" value="Unassembled WGS sequence"/>
</dbReference>
<reference evidence="1" key="2">
    <citation type="submission" date="2023-05" db="EMBL/GenBank/DDBJ databases">
        <authorList>
            <consortium name="Lawrence Berkeley National Laboratory"/>
            <person name="Steindorff A."/>
            <person name="Hensen N."/>
            <person name="Bonometti L."/>
            <person name="Westerberg I."/>
            <person name="Brannstrom I.O."/>
            <person name="Guillou S."/>
            <person name="Cros-Aarteil S."/>
            <person name="Calhoun S."/>
            <person name="Haridas S."/>
            <person name="Kuo A."/>
            <person name="Mondo S."/>
            <person name="Pangilinan J."/>
            <person name="Riley R."/>
            <person name="Labutti K."/>
            <person name="Andreopoulos B."/>
            <person name="Lipzen A."/>
            <person name="Chen C."/>
            <person name="Yanf M."/>
            <person name="Daum C."/>
            <person name="Ng V."/>
            <person name="Clum A."/>
            <person name="Ohm R."/>
            <person name="Martin F."/>
            <person name="Silar P."/>
            <person name="Natvig D."/>
            <person name="Lalanne C."/>
            <person name="Gautier V."/>
            <person name="Ament-Velasquez S.L."/>
            <person name="Kruys A."/>
            <person name="Hutchinson M.I."/>
            <person name="Powell A.J."/>
            <person name="Barry K."/>
            <person name="Miller A.N."/>
            <person name="Grigoriev I.V."/>
            <person name="Debuchy R."/>
            <person name="Gladieux P."/>
            <person name="Thoren M.H."/>
            <person name="Johannesson H."/>
        </authorList>
    </citation>
    <scope>NUCLEOTIDE SEQUENCE</scope>
    <source>
        <strain evidence="1">CBS 123565</strain>
    </source>
</reference>
<evidence type="ECO:0000313" key="1">
    <source>
        <dbReference type="EMBL" id="KAK4134648.1"/>
    </source>
</evidence>
<accession>A0AAN6ZE91</accession>
<keyword evidence="2" id="KW-1185">Reference proteome</keyword>